<comment type="caution">
    <text evidence="2">The sequence shown here is derived from an EMBL/GenBank/DDBJ whole genome shotgun (WGS) entry which is preliminary data.</text>
</comment>
<gene>
    <name evidence="2" type="ORF">B1207_06650</name>
</gene>
<evidence type="ECO:0000313" key="2">
    <source>
        <dbReference type="EMBL" id="RAP37094.1"/>
    </source>
</evidence>
<protein>
    <submittedName>
        <fullName evidence="2">Uncharacterized protein</fullName>
    </submittedName>
</protein>
<accession>A0A364LKH5</accession>
<evidence type="ECO:0000313" key="3">
    <source>
        <dbReference type="Proteomes" id="UP000249458"/>
    </source>
</evidence>
<keyword evidence="1" id="KW-0472">Membrane</keyword>
<dbReference type="AlphaFoldDB" id="A0A364LKH5"/>
<name>A0A364LKH5_9GAMM</name>
<sequence length="59" mass="6658">MHIKHLSNLSRWAVFCFNLGRSIVTAQTWKEKMAVAAYNCLCVGQAVVIKLMIMIFISA</sequence>
<keyword evidence="1" id="KW-0812">Transmembrane</keyword>
<dbReference type="Proteomes" id="UP000249458">
    <property type="component" value="Unassembled WGS sequence"/>
</dbReference>
<reference evidence="2 3" key="1">
    <citation type="submission" date="2017-02" db="EMBL/GenBank/DDBJ databases">
        <title>Legionella quilivanii strain from human: case report and whole genome sequencing analysis.</title>
        <authorList>
            <person name="Lalancette C."/>
            <person name="Leduc J.-M."/>
            <person name="Levesque S."/>
            <person name="Fournier E."/>
            <person name="Saoud J."/>
            <person name="Faucher S.P."/>
            <person name="Bernard K."/>
            <person name="Martineau C."/>
            <person name="Longtin J."/>
        </authorList>
    </citation>
    <scope>NUCLEOTIDE SEQUENCE [LARGE SCALE GENOMIC DNA]</scope>
    <source>
        <strain evidence="2 3">ID143958</strain>
    </source>
</reference>
<dbReference type="EMBL" id="MVJN01000004">
    <property type="protein sequence ID" value="RAP37094.1"/>
    <property type="molecule type" value="Genomic_DNA"/>
</dbReference>
<keyword evidence="1" id="KW-1133">Transmembrane helix</keyword>
<evidence type="ECO:0000256" key="1">
    <source>
        <dbReference type="SAM" id="Phobius"/>
    </source>
</evidence>
<proteinExistence type="predicted"/>
<feature type="transmembrane region" description="Helical" evidence="1">
    <location>
        <begin position="35"/>
        <end position="57"/>
    </location>
</feature>
<organism evidence="2 3">
    <name type="scientific">Legionella quinlivanii</name>
    <dbReference type="NCBI Taxonomy" id="45073"/>
    <lineage>
        <taxon>Bacteria</taxon>
        <taxon>Pseudomonadati</taxon>
        <taxon>Pseudomonadota</taxon>
        <taxon>Gammaproteobacteria</taxon>
        <taxon>Legionellales</taxon>
        <taxon>Legionellaceae</taxon>
        <taxon>Legionella</taxon>
    </lineage>
</organism>